<evidence type="ECO:0000313" key="2">
    <source>
        <dbReference type="EnsemblPlants" id="ORGLA12G0139600.1"/>
    </source>
</evidence>
<reference evidence="2" key="1">
    <citation type="submission" date="2015-06" db="UniProtKB">
        <authorList>
            <consortium name="EnsemblPlants"/>
        </authorList>
    </citation>
    <scope>IDENTIFICATION</scope>
</reference>
<sequence length="252" mass="28226">MWKELDYFKEYAARLQSFRGDDDAAAAATLSEALYIVDLNGLRPMGCLPLERATGSGGACTDEKNTVVKRFNAGLQDMIARLNDELGNGEMIVYGDVYRPVAAGDVRGGERRQQHRAHAGQSAAAHLCHLLRHVRPRRRRRRAQRPFLRRARGRKAVLENSHRRPRQGGSGGGGGNMRRRRRQARQATRRGQRQPTVGPWGREWRRPRLDAVSISAVIELPHKCHVKCHVGATSAKTTIKPPRDLICTGFNS</sequence>
<dbReference type="PANTHER" id="PTHR45642:SF151">
    <property type="entry name" value="OS04G0547800 PROTEIN"/>
    <property type="match status" value="1"/>
</dbReference>
<dbReference type="STRING" id="4538.I1R790"/>
<keyword evidence="3" id="KW-1185">Reference proteome</keyword>
<feature type="compositionally biased region" description="Basic residues" evidence="1">
    <location>
        <begin position="133"/>
        <end position="155"/>
    </location>
</feature>
<reference evidence="2 3" key="2">
    <citation type="submission" date="2018-04" db="EMBL/GenBank/DDBJ databases">
        <title>OglaRS2 (Oryza glaberrima Reference Sequence Version 2).</title>
        <authorList>
            <person name="Zhang J."/>
            <person name="Kudrna D."/>
            <person name="Lee S."/>
            <person name="Talag J."/>
            <person name="Rajasekar S."/>
            <person name="Wing R.A."/>
        </authorList>
    </citation>
    <scope>NUCLEOTIDE SEQUENCE [LARGE SCALE GENOMIC DNA]</scope>
    <source>
        <strain evidence="2 3">cv. IRGC 96717</strain>
    </source>
</reference>
<dbReference type="Proteomes" id="UP000007306">
    <property type="component" value="Chromosome 12"/>
</dbReference>
<evidence type="ECO:0000313" key="3">
    <source>
        <dbReference type="Proteomes" id="UP000007306"/>
    </source>
</evidence>
<name>I1R790_ORYGL</name>
<dbReference type="InterPro" id="IPR050592">
    <property type="entry name" value="GDSL_lipolytic_enzyme"/>
</dbReference>
<dbReference type="InterPro" id="IPR036514">
    <property type="entry name" value="SGNH_hydro_sf"/>
</dbReference>
<dbReference type="PANTHER" id="PTHR45642">
    <property type="entry name" value="GDSL ESTERASE/LIPASE EXL3"/>
    <property type="match status" value="1"/>
</dbReference>
<organism evidence="2 3">
    <name type="scientific">Oryza glaberrima</name>
    <name type="common">African rice</name>
    <dbReference type="NCBI Taxonomy" id="4538"/>
    <lineage>
        <taxon>Eukaryota</taxon>
        <taxon>Viridiplantae</taxon>
        <taxon>Streptophyta</taxon>
        <taxon>Embryophyta</taxon>
        <taxon>Tracheophyta</taxon>
        <taxon>Spermatophyta</taxon>
        <taxon>Magnoliopsida</taxon>
        <taxon>Liliopsida</taxon>
        <taxon>Poales</taxon>
        <taxon>Poaceae</taxon>
        <taxon>BOP clade</taxon>
        <taxon>Oryzoideae</taxon>
        <taxon>Oryzeae</taxon>
        <taxon>Oryzinae</taxon>
        <taxon>Oryza</taxon>
    </lineage>
</organism>
<dbReference type="Gramene" id="ORGLA12G0139600.1">
    <property type="protein sequence ID" value="ORGLA12G0139600.1"/>
    <property type="gene ID" value="ORGLA12G0139600"/>
</dbReference>
<dbReference type="HOGENOM" id="CLU_096644_0_0_1"/>
<dbReference type="AlphaFoldDB" id="I1R790"/>
<evidence type="ECO:0000256" key="1">
    <source>
        <dbReference type="SAM" id="MobiDB-lite"/>
    </source>
</evidence>
<feature type="region of interest" description="Disordered" evidence="1">
    <location>
        <begin position="133"/>
        <end position="202"/>
    </location>
</feature>
<proteinExistence type="predicted"/>
<dbReference type="EnsemblPlants" id="ORGLA12G0139600.1">
    <property type="protein sequence ID" value="ORGLA12G0139600.1"/>
    <property type="gene ID" value="ORGLA12G0139600"/>
</dbReference>
<feature type="compositionally biased region" description="Basic residues" evidence="1">
    <location>
        <begin position="177"/>
        <end position="192"/>
    </location>
</feature>
<dbReference type="Gene3D" id="3.40.50.1110">
    <property type="entry name" value="SGNH hydrolase"/>
    <property type="match status" value="1"/>
</dbReference>
<protein>
    <submittedName>
        <fullName evidence="2">Uncharacterized protein</fullName>
    </submittedName>
</protein>
<accession>I1R790</accession>